<sequence>MSSEEIDNMFFDLVLVIKPNLKKLKINCKYCIYLDYVYVKYNMMTHCIIKLLDKDIRSIIHSYIQNHLLDLPNKNKYISVGIGSKTAANKGLKLNDFQNLIYVLITNNPDITFMLLGLKKELINNNLKLVLNNSNVINNLDVDVKDRSFKDIVNLIYNSKIYIGKSSGFLHVAGICNVDSIYFSHIKINYSKNFYYNNKLFYNESWTPLSDNIFRINDSKPKFNLFFEKVNTYINEKFI</sequence>
<reference evidence="1" key="1">
    <citation type="submission" date="2019-09" db="EMBL/GenBank/DDBJ databases">
        <authorList>
            <person name="Needham M D."/>
        </authorList>
    </citation>
    <scope>NUCLEOTIDE SEQUENCE</scope>
</reference>
<organism evidence="1">
    <name type="scientific">seawater metagenome</name>
    <dbReference type="NCBI Taxonomy" id="1561972"/>
    <lineage>
        <taxon>unclassified sequences</taxon>
        <taxon>metagenomes</taxon>
        <taxon>ecological metagenomes</taxon>
    </lineage>
</organism>
<dbReference type="Gene3D" id="3.40.50.2000">
    <property type="entry name" value="Glycogen Phosphorylase B"/>
    <property type="match status" value="1"/>
</dbReference>
<gene>
    <name evidence="1" type="ORF">CPAV1605_784</name>
</gene>
<dbReference type="EMBL" id="CABVLZ010000003">
    <property type="protein sequence ID" value="VVU95059.1"/>
    <property type="molecule type" value="Genomic_DNA"/>
</dbReference>
<protein>
    <recommendedName>
        <fullName evidence="2">Glycosyltransferase family 9 (Heptosyltransferase)</fullName>
    </recommendedName>
</protein>
<evidence type="ECO:0000313" key="1">
    <source>
        <dbReference type="EMBL" id="VVU95059.1"/>
    </source>
</evidence>
<name>A0A5E8CK75_9ZZZZ</name>
<accession>A0A5E8CK75</accession>
<dbReference type="SUPFAM" id="SSF53756">
    <property type="entry name" value="UDP-Glycosyltransferase/glycogen phosphorylase"/>
    <property type="match status" value="1"/>
</dbReference>
<proteinExistence type="predicted"/>
<evidence type="ECO:0008006" key="2">
    <source>
        <dbReference type="Google" id="ProtNLM"/>
    </source>
</evidence>
<dbReference type="AlphaFoldDB" id="A0A5E8CK75"/>